<protein>
    <recommendedName>
        <fullName evidence="4">DNA (cytosine-5-)-methyltransferase</fullName>
        <ecNumber evidence="4">2.1.1.37</ecNumber>
    </recommendedName>
</protein>
<evidence type="ECO:0000256" key="14">
    <source>
        <dbReference type="ARBA" id="ARBA00022776"/>
    </source>
</evidence>
<accession>A0A9D3T8E2</accession>
<dbReference type="GO" id="GO:0051718">
    <property type="term" value="F:DNA (cytosine-5-)-methyltransferase activity, acting on CpG substrates"/>
    <property type="evidence" value="ECO:0007669"/>
    <property type="project" value="TreeGrafter"/>
</dbReference>
<dbReference type="FunFam" id="1.10.418.10:FF:000028">
    <property type="entry name" value="RP/EB family microtubule-associated protein"/>
    <property type="match status" value="1"/>
</dbReference>
<evidence type="ECO:0000256" key="18">
    <source>
        <dbReference type="ARBA" id="ARBA00023242"/>
    </source>
</evidence>
<dbReference type="PROSITE" id="PS50812">
    <property type="entry name" value="PWWP"/>
    <property type="match status" value="1"/>
</dbReference>
<dbReference type="InterPro" id="IPR050390">
    <property type="entry name" value="C5-Methyltransferase"/>
</dbReference>
<comment type="subcellular location">
    <subcellularLocation>
        <location evidence="2">Cytoplasm</location>
        <location evidence="2">Cytoskeleton</location>
    </subcellularLocation>
    <subcellularLocation>
        <location evidence="1">Nucleus</location>
    </subcellularLocation>
</comment>
<keyword evidence="18" id="KW-0539">Nucleus</keyword>
<feature type="compositionally biased region" description="Polar residues" evidence="21">
    <location>
        <begin position="1066"/>
        <end position="1083"/>
    </location>
</feature>
<keyword evidence="19" id="KW-0131">Cell cycle</keyword>
<evidence type="ECO:0000256" key="3">
    <source>
        <dbReference type="ARBA" id="ARBA00010729"/>
    </source>
</evidence>
<dbReference type="InterPro" id="IPR025766">
    <property type="entry name" value="ADD"/>
</dbReference>
<sequence>MATNVTLLSPDPEKCNRFVLLAWLNKLLETKFTQVEQICSGAAFCQLMHLLFPQSLDLKSVKFQAQEEVDYIHNYDLLQSSFKKMGVTKKIPVEELIKGKFYVNFAFLKWFKKFFEANFHGQVYSPLEAREGQPILTMQFNCRSPSTRKSLDRPVMREEEECDSEKEGSGKTKTHIVFLDQWQESYRWASPSKLGEIYAYCQLCDTNLTINMGKFDLRRHEQSKQHRENARNMEGTPKPLGKEADKVQEDSLSCSAITLRFIEKHCSNHEGLRRVRNGEKVSCHMARYMLGLKYPKDIASICSQIPYCVYLYWGVALGDKETACVVLVGFFDEKAERNSIRLLDVVQPEGESDAALSACLVETLKKFEIPVINLAAFYASGDANRAELIAQWLRELNPKVVTLGSLYDLANLACQSAIVEHSSLVLDLIMDLHLHNSSCSTTNDKMKELFANTSTFNSPQSLTAQCRVFAGIVRKMLDVWPDLISYFKSYQPKDDKAQQICAQLENPKVRVMFMFLSHTLDPLCNFQDRLEGKDGDGQADMARILQDASGLLRSYAASFLRPQAVVKFLKERDPTLLKKKNLYLPEAELNLGPAVEAFLTEHEVDLADALPDFWEYALSFYSTLTGSVAERLPLSDMVLRNMALLLHPDGKLRVTGKVVGELGSHLGLCGSTEEASQLNAEFLDYQLMDGEEPPEEPHEISLERHWGAVLRTMRKTSIFRKLILTLLALPHPPLEPEKVFSQVLSYGDAALLDDSSLGSKQDATQEPDSMNSSALSNGISSSPVRNGEMKADKSTSTGKRLNCFDLMKTVKPCSVVLKRIDATESERKKFQAVFAEDDVTWTPQENSTYKETIRGICGWENSLRQKPQARRVFQAGVHTWEKPQGCNKNDKVTKKPLENPAVLQGDKEDFTSTPSKSTPSLRNSKKSHPYEDGLGFKTGDLVWGKLKGLSWWPGLVVGWKSKQVPTAMRRVEWFGDGMLSEIHTEALLPFAAFSKCFCNNSFSSLPAYKDAIYQVLELAADRCGKVFPSVKGGSREDELKAMLEWAFGGFAPSGPDGFQPPPEASDFSTSTRSESTDSFSDYQPPTKKKTVQRNRLPSDQDYSREQMVKKVLKKGKNIEDFCLSCGSPYIDAFHPLFEGSLCLKCKENFTETLYRYDEDGYQSYCTVCCAGLEVLLCGNANCCRCYCKDCLDTLVGLDTFDKLKDIDPWICYLCLPSHRHGVLKRRLDWSVRVQEFFVNNSAMEFEPHRVYPSIPAHQRRPIRVLSLFDGIATGYLVLRELGFKVERYIASEICEDSIAVAMIKHEGKIEHVNDVRLITRKHIAEWGPFDLLIGGSPCNDLSIVNPARKGLYEGTGRLFFEYYRMLTLLRPREDEDRPFFWLFENVVAMGNRDKADICRFLECNPILIDAVKVSPAHRARYFWGNLPGMNRPLATSLSDRLDLQDCLEVGRMAKFNKVRTITTKSNSIKQGKSATLPVTMKGKEDYLWCTEIESIFGFPKHYTDVNNMGRGQRQKLLGRSWSVPVIRHLLAPLKDYFACE</sequence>
<comment type="caution">
    <text evidence="25">The sequence shown here is derived from an EMBL/GenBank/DDBJ whole genome shotgun (WGS) entry which is preliminary data.</text>
</comment>
<dbReference type="PROSITE" id="PS51679">
    <property type="entry name" value="SAM_MT_C5"/>
    <property type="match status" value="1"/>
</dbReference>
<evidence type="ECO:0000256" key="17">
    <source>
        <dbReference type="ARBA" id="ARBA00023212"/>
    </source>
</evidence>
<keyword evidence="13" id="KW-0863">Zinc-finger</keyword>
<evidence type="ECO:0000256" key="10">
    <source>
        <dbReference type="ARBA" id="ARBA00022691"/>
    </source>
</evidence>
<evidence type="ECO:0000256" key="6">
    <source>
        <dbReference type="ARBA" id="ARBA00022491"/>
    </source>
</evidence>
<dbReference type="Pfam" id="PF00855">
    <property type="entry name" value="PWWP"/>
    <property type="match status" value="1"/>
</dbReference>
<keyword evidence="10 20" id="KW-0949">S-adenosyl-L-methionine</keyword>
<dbReference type="GO" id="GO:0008270">
    <property type="term" value="F:zinc ion binding"/>
    <property type="evidence" value="ECO:0007669"/>
    <property type="project" value="UniProtKB-KW"/>
</dbReference>
<keyword evidence="17" id="KW-0206">Cytoskeleton</keyword>
<gene>
    <name evidence="25" type="ORF">MATL_G00074500</name>
</gene>
<dbReference type="EC" id="2.1.1.37" evidence="4"/>
<dbReference type="PANTHER" id="PTHR23068:SF53">
    <property type="entry name" value="DNA (CYTOSINE-5-)-METHYLTRANSFERASE"/>
    <property type="match status" value="1"/>
</dbReference>
<evidence type="ECO:0000256" key="13">
    <source>
        <dbReference type="ARBA" id="ARBA00022771"/>
    </source>
</evidence>
<feature type="compositionally biased region" description="Basic and acidic residues" evidence="21">
    <location>
        <begin position="888"/>
        <end position="897"/>
    </location>
</feature>
<keyword evidence="15" id="KW-0862">Zinc</keyword>
<feature type="compositionally biased region" description="Polar residues" evidence="21">
    <location>
        <begin position="757"/>
        <end position="768"/>
    </location>
</feature>
<dbReference type="InterPro" id="IPR001715">
    <property type="entry name" value="CH_dom"/>
</dbReference>
<evidence type="ECO:0000256" key="19">
    <source>
        <dbReference type="ARBA" id="ARBA00023306"/>
    </source>
</evidence>
<dbReference type="GO" id="GO:0003677">
    <property type="term" value="F:DNA binding"/>
    <property type="evidence" value="ECO:0007669"/>
    <property type="project" value="UniProtKB-KW"/>
</dbReference>
<proteinExistence type="inferred from homology"/>
<keyword evidence="11" id="KW-0493">Microtubule</keyword>
<feature type="domain" description="PHD-type" evidence="24">
    <location>
        <begin position="1110"/>
        <end position="1242"/>
    </location>
</feature>
<evidence type="ECO:0000313" key="26">
    <source>
        <dbReference type="Proteomes" id="UP001046870"/>
    </source>
</evidence>
<feature type="region of interest" description="Disordered" evidence="21">
    <location>
        <begin position="1053"/>
        <end position="1099"/>
    </location>
</feature>
<dbReference type="GO" id="GO:0032259">
    <property type="term" value="P:methylation"/>
    <property type="evidence" value="ECO:0007669"/>
    <property type="project" value="UniProtKB-KW"/>
</dbReference>
<evidence type="ECO:0000256" key="15">
    <source>
        <dbReference type="ARBA" id="ARBA00022833"/>
    </source>
</evidence>
<evidence type="ECO:0000256" key="12">
    <source>
        <dbReference type="ARBA" id="ARBA00022723"/>
    </source>
</evidence>
<dbReference type="PROSITE" id="PS50021">
    <property type="entry name" value="CH"/>
    <property type="match status" value="1"/>
</dbReference>
<keyword evidence="12" id="KW-0479">Metal-binding</keyword>
<feature type="compositionally biased region" description="Polar residues" evidence="21">
    <location>
        <begin position="911"/>
        <end position="922"/>
    </location>
</feature>
<name>A0A9D3T8E2_MEGAT</name>
<feature type="region of interest" description="Disordered" evidence="21">
    <location>
        <begin position="757"/>
        <end position="795"/>
    </location>
</feature>
<dbReference type="InterPro" id="IPR018117">
    <property type="entry name" value="C5_DNA_meth_AS"/>
</dbReference>
<evidence type="ECO:0000313" key="25">
    <source>
        <dbReference type="EMBL" id="KAG7477908.1"/>
    </source>
</evidence>
<feature type="region of interest" description="Disordered" evidence="21">
    <location>
        <begin position="146"/>
        <end position="168"/>
    </location>
</feature>
<feature type="compositionally biased region" description="Basic and acidic residues" evidence="21">
    <location>
        <begin position="220"/>
        <end position="231"/>
    </location>
</feature>
<dbReference type="GO" id="GO:0005874">
    <property type="term" value="C:microtubule"/>
    <property type="evidence" value="ECO:0007669"/>
    <property type="project" value="UniProtKB-KW"/>
</dbReference>
<dbReference type="SUPFAM" id="SSF47576">
    <property type="entry name" value="Calponin-homology domain, CH-domain"/>
    <property type="match status" value="1"/>
</dbReference>
<dbReference type="InterPro" id="IPR049554">
    <property type="entry name" value="DNMT3_ADD_PHD"/>
</dbReference>
<dbReference type="SMART" id="SM00293">
    <property type="entry name" value="PWWP"/>
    <property type="match status" value="1"/>
</dbReference>
<keyword evidence="5" id="KW-0963">Cytoplasm</keyword>
<dbReference type="Proteomes" id="UP001046870">
    <property type="component" value="Chromosome 5"/>
</dbReference>
<comment type="similarity">
    <text evidence="3">Belongs to the MAPRE family.</text>
</comment>
<evidence type="ECO:0000256" key="1">
    <source>
        <dbReference type="ARBA" id="ARBA00004123"/>
    </source>
</evidence>
<evidence type="ECO:0000256" key="5">
    <source>
        <dbReference type="ARBA" id="ARBA00022490"/>
    </source>
</evidence>
<evidence type="ECO:0000256" key="16">
    <source>
        <dbReference type="ARBA" id="ARBA00023125"/>
    </source>
</evidence>
<dbReference type="SUPFAM" id="SSF63748">
    <property type="entry name" value="Tudor/PWWP/MBT"/>
    <property type="match status" value="1"/>
</dbReference>
<feature type="compositionally biased region" description="Low complexity" evidence="21">
    <location>
        <begin position="769"/>
        <end position="782"/>
    </location>
</feature>
<evidence type="ECO:0000259" key="23">
    <source>
        <dbReference type="PROSITE" id="PS50812"/>
    </source>
</evidence>
<comment type="similarity">
    <text evidence="20">Belongs to the class I-like SAM-binding methyltransferase superfamily. C5-methyltransferase family.</text>
</comment>
<feature type="region of interest" description="Disordered" evidence="21">
    <location>
        <begin position="883"/>
        <end position="929"/>
    </location>
</feature>
<feature type="domain" description="Calponin-homology (CH)" evidence="22">
    <location>
        <begin position="14"/>
        <end position="116"/>
    </location>
</feature>
<dbReference type="InterPro" id="IPR029063">
    <property type="entry name" value="SAM-dependent_MTases_sf"/>
</dbReference>
<evidence type="ECO:0000256" key="4">
    <source>
        <dbReference type="ARBA" id="ARBA00011975"/>
    </source>
</evidence>
<evidence type="ECO:0000256" key="2">
    <source>
        <dbReference type="ARBA" id="ARBA00004245"/>
    </source>
</evidence>
<dbReference type="Gene3D" id="1.10.418.10">
    <property type="entry name" value="Calponin-like domain"/>
    <property type="match status" value="1"/>
</dbReference>
<dbReference type="Pfam" id="PF21255">
    <property type="entry name" value="DNMT3_ADD_GATA1-like"/>
    <property type="match status" value="1"/>
</dbReference>
<evidence type="ECO:0000259" key="24">
    <source>
        <dbReference type="PROSITE" id="PS51533"/>
    </source>
</evidence>
<evidence type="ECO:0000256" key="7">
    <source>
        <dbReference type="ARBA" id="ARBA00022603"/>
    </source>
</evidence>
<dbReference type="Pfam" id="PF00145">
    <property type="entry name" value="DNA_methylase"/>
    <property type="match status" value="1"/>
</dbReference>
<dbReference type="InterPro" id="IPR000313">
    <property type="entry name" value="PWWP_dom"/>
</dbReference>
<dbReference type="InterPro" id="IPR001525">
    <property type="entry name" value="C5_MeTfrase"/>
</dbReference>
<dbReference type="Gene3D" id="3.40.50.150">
    <property type="entry name" value="Vaccinia Virus protein VP39"/>
    <property type="match status" value="2"/>
</dbReference>
<dbReference type="PROSITE" id="PS00094">
    <property type="entry name" value="C5_MTASE_1"/>
    <property type="match status" value="1"/>
</dbReference>
<evidence type="ECO:0000256" key="9">
    <source>
        <dbReference type="ARBA" id="ARBA00022679"/>
    </source>
</evidence>
<dbReference type="GO" id="GO:0051301">
    <property type="term" value="P:cell division"/>
    <property type="evidence" value="ECO:0007669"/>
    <property type="project" value="UniProtKB-KW"/>
</dbReference>
<evidence type="ECO:0000259" key="22">
    <source>
        <dbReference type="PROSITE" id="PS50021"/>
    </source>
</evidence>
<dbReference type="PANTHER" id="PTHR23068">
    <property type="entry name" value="DNA CYTOSINE-5- -METHYLTRANSFERASE 3-RELATED"/>
    <property type="match status" value="1"/>
</dbReference>
<keyword evidence="7 20" id="KW-0489">Methyltransferase</keyword>
<evidence type="ECO:0000256" key="20">
    <source>
        <dbReference type="PROSITE-ProRule" id="PRU01016"/>
    </source>
</evidence>
<evidence type="ECO:0000256" key="11">
    <source>
        <dbReference type="ARBA" id="ARBA00022701"/>
    </source>
</evidence>
<dbReference type="InterPro" id="IPR036872">
    <property type="entry name" value="CH_dom_sf"/>
</dbReference>
<dbReference type="PROSITE" id="PS51533">
    <property type="entry name" value="ADD"/>
    <property type="match status" value="1"/>
</dbReference>
<organism evidence="25 26">
    <name type="scientific">Megalops atlanticus</name>
    <name type="common">Tarpon</name>
    <name type="synonym">Clupea gigantea</name>
    <dbReference type="NCBI Taxonomy" id="7932"/>
    <lineage>
        <taxon>Eukaryota</taxon>
        <taxon>Metazoa</taxon>
        <taxon>Chordata</taxon>
        <taxon>Craniata</taxon>
        <taxon>Vertebrata</taxon>
        <taxon>Euteleostomi</taxon>
        <taxon>Actinopterygii</taxon>
        <taxon>Neopterygii</taxon>
        <taxon>Teleostei</taxon>
        <taxon>Elopiformes</taxon>
        <taxon>Megalopidae</taxon>
        <taxon>Megalops</taxon>
    </lineage>
</organism>
<feature type="domain" description="PWWP" evidence="23">
    <location>
        <begin position="938"/>
        <end position="993"/>
    </location>
</feature>
<dbReference type="GO" id="GO:0005634">
    <property type="term" value="C:nucleus"/>
    <property type="evidence" value="ECO:0007669"/>
    <property type="project" value="UniProtKB-SubCell"/>
</dbReference>
<dbReference type="GO" id="GO:0000122">
    <property type="term" value="P:negative regulation of transcription by RNA polymerase II"/>
    <property type="evidence" value="ECO:0007669"/>
    <property type="project" value="TreeGrafter"/>
</dbReference>
<reference evidence="25" key="1">
    <citation type="submission" date="2021-01" db="EMBL/GenBank/DDBJ databases">
        <authorList>
            <person name="Zahm M."/>
            <person name="Roques C."/>
            <person name="Cabau C."/>
            <person name="Klopp C."/>
            <person name="Donnadieu C."/>
            <person name="Jouanno E."/>
            <person name="Lampietro C."/>
            <person name="Louis A."/>
            <person name="Herpin A."/>
            <person name="Echchiki A."/>
            <person name="Berthelot C."/>
            <person name="Parey E."/>
            <person name="Roest-Crollius H."/>
            <person name="Braasch I."/>
            <person name="Postlethwait J."/>
            <person name="Bobe J."/>
            <person name="Montfort J."/>
            <person name="Bouchez O."/>
            <person name="Begum T."/>
            <person name="Mejri S."/>
            <person name="Adams A."/>
            <person name="Chen W.-J."/>
            <person name="Guiguen Y."/>
        </authorList>
    </citation>
    <scope>NUCLEOTIDE SEQUENCE</scope>
    <source>
        <strain evidence="25">YG-15Mar2019-1</strain>
        <tissue evidence="25">Brain</tissue>
    </source>
</reference>
<keyword evidence="6" id="KW-0678">Repressor</keyword>
<keyword evidence="9 20" id="KW-0808">Transferase</keyword>
<feature type="active site" evidence="20">
    <location>
        <position position="1338"/>
    </location>
</feature>
<dbReference type="OrthoDB" id="641149at2759"/>
<evidence type="ECO:0000256" key="21">
    <source>
        <dbReference type="SAM" id="MobiDB-lite"/>
    </source>
</evidence>
<dbReference type="Gene3D" id="2.30.30.140">
    <property type="match status" value="1"/>
</dbReference>
<feature type="region of interest" description="Disordered" evidence="21">
    <location>
        <begin position="220"/>
        <end position="247"/>
    </location>
</feature>
<dbReference type="Pfam" id="PF17980">
    <property type="entry name" value="ADD_DNMT3"/>
    <property type="match status" value="1"/>
</dbReference>
<keyword evidence="16" id="KW-0238">DNA-binding</keyword>
<dbReference type="FunFam" id="3.40.50.150:FF:000008">
    <property type="entry name" value="DNA (Cytosine-5)-methyltransferase 3A isoform X1"/>
    <property type="match status" value="1"/>
</dbReference>
<keyword evidence="8" id="KW-0132">Cell division</keyword>
<evidence type="ECO:0000256" key="8">
    <source>
        <dbReference type="ARBA" id="ARBA00022618"/>
    </source>
</evidence>
<dbReference type="Gene3D" id="1.10.720.50">
    <property type="entry name" value="PWWP, helical domain"/>
    <property type="match status" value="1"/>
</dbReference>
<keyword evidence="14" id="KW-0498">Mitosis</keyword>
<dbReference type="EMBL" id="JAFDVH010000005">
    <property type="protein sequence ID" value="KAG7477908.1"/>
    <property type="molecule type" value="Genomic_DNA"/>
</dbReference>
<dbReference type="SUPFAM" id="SSF53335">
    <property type="entry name" value="S-adenosyl-L-methionine-dependent methyltransferases"/>
    <property type="match status" value="1"/>
</dbReference>
<keyword evidence="26" id="KW-1185">Reference proteome</keyword>
<dbReference type="Pfam" id="PF00307">
    <property type="entry name" value="CH"/>
    <property type="match status" value="1"/>
</dbReference>
<dbReference type="InterPro" id="IPR040552">
    <property type="entry name" value="DNMT3_ADD_GATA1-like"/>
</dbReference>